<dbReference type="GO" id="GO:0050829">
    <property type="term" value="P:defense response to Gram-negative bacterium"/>
    <property type="evidence" value="ECO:0007669"/>
    <property type="project" value="TreeGrafter"/>
</dbReference>
<feature type="signal peptide" evidence="11">
    <location>
        <begin position="1"/>
        <end position="19"/>
    </location>
</feature>
<comment type="subcellular location">
    <subcellularLocation>
        <location evidence="1">Secreted</location>
    </subcellularLocation>
</comment>
<evidence type="ECO:0000313" key="14">
    <source>
        <dbReference type="Proteomes" id="UP000694391"/>
    </source>
</evidence>
<protein>
    <recommendedName>
        <fullName evidence="3">Galanin-like peptide</fullName>
    </recommendedName>
</protein>
<accession>A0A8C0KQP2</accession>
<evidence type="ECO:0000256" key="8">
    <source>
        <dbReference type="ARBA" id="ARBA00023320"/>
    </source>
</evidence>
<dbReference type="GO" id="GO:0042595">
    <property type="term" value="P:behavioral response to starvation"/>
    <property type="evidence" value="ECO:0007669"/>
    <property type="project" value="TreeGrafter"/>
</dbReference>
<evidence type="ECO:0000256" key="3">
    <source>
        <dbReference type="ARBA" id="ARBA00016022"/>
    </source>
</evidence>
<evidence type="ECO:0000256" key="7">
    <source>
        <dbReference type="ARBA" id="ARBA00022729"/>
    </source>
</evidence>
<evidence type="ECO:0000256" key="10">
    <source>
        <dbReference type="SAM" id="MobiDB-lite"/>
    </source>
</evidence>
<evidence type="ECO:0000256" key="1">
    <source>
        <dbReference type="ARBA" id="ARBA00004613"/>
    </source>
</evidence>
<evidence type="ECO:0000256" key="9">
    <source>
        <dbReference type="ARBA" id="ARBA00025486"/>
    </source>
</evidence>
<dbReference type="GeneTree" id="ENSGT00390000016349"/>
<comment type="function">
    <text evidence="9">Hypothalamic neuropeptide which binds to the G-protein-coupled galanin receptors (GALR1, GALR2 and GALR3). Involved in a large number of putative physiological functions in CNS homeostatic processes, including the regulation of gonadotropin-releasing hormone secretion.</text>
</comment>
<dbReference type="GO" id="GO:0061844">
    <property type="term" value="P:antimicrobial humoral immune response mediated by antimicrobial peptide"/>
    <property type="evidence" value="ECO:0007669"/>
    <property type="project" value="TreeGrafter"/>
</dbReference>
<keyword evidence="7 11" id="KW-0732">Signal</keyword>
<comment type="similarity">
    <text evidence="2">Belongs to the galanin family.</text>
</comment>
<evidence type="ECO:0000259" key="12">
    <source>
        <dbReference type="Pfam" id="PF01296"/>
    </source>
</evidence>
<dbReference type="Ensembl" id="ENSCAFT00020022097.1">
    <property type="protein sequence ID" value="ENSCAFP00020019091.1"/>
    <property type="gene ID" value="ENSCAFG00020015163.1"/>
</dbReference>
<keyword evidence="8" id="KW-0527">Neuropeptide</keyword>
<dbReference type="InterPro" id="IPR039244">
    <property type="entry name" value="GALP"/>
</dbReference>
<evidence type="ECO:0000256" key="4">
    <source>
        <dbReference type="ARBA" id="ARBA00022525"/>
    </source>
</evidence>
<sequence>QMAPAVPLVLLLALLLSLAETPASVPVHQGRGGWTLNSVGYLLGPVLHLPQSADHSGKKTVLDVLDLWKAIDGLPYPQPQQASQRSPREPFAKAETAGKHGKHGGNRSERRPGQEKQWGS</sequence>
<evidence type="ECO:0000256" key="6">
    <source>
        <dbReference type="ARBA" id="ARBA00022702"/>
    </source>
</evidence>
<keyword evidence="4" id="KW-0964">Secreted</keyword>
<dbReference type="Proteomes" id="UP000694391">
    <property type="component" value="Unplaced"/>
</dbReference>
<dbReference type="PANTHER" id="PTHR20950:SF1">
    <property type="entry name" value="GALANIN-LIKE PEPTIDE"/>
    <property type="match status" value="1"/>
</dbReference>
<evidence type="ECO:0000256" key="5">
    <source>
        <dbReference type="ARBA" id="ARBA00022685"/>
    </source>
</evidence>
<evidence type="ECO:0000313" key="13">
    <source>
        <dbReference type="Ensembl" id="ENSCAFP00020019091.1"/>
    </source>
</evidence>
<name>A0A8C0KQP2_CANLU</name>
<dbReference type="AlphaFoldDB" id="A0A8C0KQP2"/>
<gene>
    <name evidence="13" type="primary">GALP</name>
</gene>
<reference evidence="13" key="2">
    <citation type="submission" date="2025-09" db="UniProtKB">
        <authorList>
            <consortium name="Ensembl"/>
        </authorList>
    </citation>
    <scope>IDENTIFICATION</scope>
</reference>
<feature type="domain" description="Galanin" evidence="12">
    <location>
        <begin position="33"/>
        <end position="45"/>
    </location>
</feature>
<dbReference type="GO" id="GO:0007218">
    <property type="term" value="P:neuropeptide signaling pathway"/>
    <property type="evidence" value="ECO:0007669"/>
    <property type="project" value="UniProtKB-KW"/>
</dbReference>
<keyword evidence="5" id="KW-0165">Cleavage on pair of basic residues</keyword>
<keyword evidence="14" id="KW-1185">Reference proteome</keyword>
<evidence type="ECO:0000256" key="11">
    <source>
        <dbReference type="SAM" id="SignalP"/>
    </source>
</evidence>
<evidence type="ECO:0000256" key="2">
    <source>
        <dbReference type="ARBA" id="ARBA00006871"/>
    </source>
</evidence>
<organism evidence="13 14">
    <name type="scientific">Canis lupus dingo</name>
    <name type="common">dingo</name>
    <dbReference type="NCBI Taxonomy" id="286419"/>
    <lineage>
        <taxon>Eukaryota</taxon>
        <taxon>Metazoa</taxon>
        <taxon>Chordata</taxon>
        <taxon>Craniata</taxon>
        <taxon>Vertebrata</taxon>
        <taxon>Euteleostomi</taxon>
        <taxon>Mammalia</taxon>
        <taxon>Eutheria</taxon>
        <taxon>Laurasiatheria</taxon>
        <taxon>Carnivora</taxon>
        <taxon>Caniformia</taxon>
        <taxon>Canidae</taxon>
        <taxon>Canis</taxon>
    </lineage>
</organism>
<dbReference type="Pfam" id="PF01296">
    <property type="entry name" value="Galanin"/>
    <property type="match status" value="1"/>
</dbReference>
<feature type="chain" id="PRO_5034885702" description="Galanin-like peptide" evidence="11">
    <location>
        <begin position="20"/>
        <end position="120"/>
    </location>
</feature>
<keyword evidence="6" id="KW-0372">Hormone</keyword>
<dbReference type="GO" id="GO:0005576">
    <property type="term" value="C:extracellular region"/>
    <property type="evidence" value="ECO:0007669"/>
    <property type="project" value="UniProtKB-SubCell"/>
</dbReference>
<feature type="region of interest" description="Disordered" evidence="10">
    <location>
        <begin position="76"/>
        <end position="120"/>
    </location>
</feature>
<dbReference type="PANTHER" id="PTHR20950">
    <property type="entry name" value="GALANIN-RELATED PEPTIDE"/>
    <property type="match status" value="1"/>
</dbReference>
<reference evidence="13" key="1">
    <citation type="submission" date="2025-08" db="UniProtKB">
        <authorList>
            <consortium name="Ensembl"/>
        </authorList>
    </citation>
    <scope>IDENTIFICATION</scope>
</reference>
<proteinExistence type="inferred from homology"/>
<dbReference type="GO" id="GO:0005179">
    <property type="term" value="F:hormone activity"/>
    <property type="evidence" value="ECO:0007669"/>
    <property type="project" value="UniProtKB-KW"/>
</dbReference>
<dbReference type="InterPro" id="IPR008174">
    <property type="entry name" value="Galanin"/>
</dbReference>
<feature type="compositionally biased region" description="Basic and acidic residues" evidence="10">
    <location>
        <begin position="86"/>
        <end position="98"/>
    </location>
</feature>